<protein>
    <submittedName>
        <fullName evidence="1">Prefoldin-domain-containing protein</fullName>
    </submittedName>
</protein>
<gene>
    <name evidence="1" type="ORF">F5148DRAFT_1377271</name>
</gene>
<name>A0ACC0U5X2_9AGAM</name>
<proteinExistence type="predicted"/>
<comment type="caution">
    <text evidence="1">The sequence shown here is derived from an EMBL/GenBank/DDBJ whole genome shotgun (WGS) entry which is preliminary data.</text>
</comment>
<dbReference type="Proteomes" id="UP001207468">
    <property type="component" value="Unassembled WGS sequence"/>
</dbReference>
<organism evidence="1 2">
    <name type="scientific">Russula earlei</name>
    <dbReference type="NCBI Taxonomy" id="71964"/>
    <lineage>
        <taxon>Eukaryota</taxon>
        <taxon>Fungi</taxon>
        <taxon>Dikarya</taxon>
        <taxon>Basidiomycota</taxon>
        <taxon>Agaricomycotina</taxon>
        <taxon>Agaricomycetes</taxon>
        <taxon>Russulales</taxon>
        <taxon>Russulaceae</taxon>
        <taxon>Russula</taxon>
    </lineage>
</organism>
<accession>A0ACC0U5X2</accession>
<dbReference type="EMBL" id="JAGFNK010000177">
    <property type="protein sequence ID" value="KAI9461512.1"/>
    <property type="molecule type" value="Genomic_DNA"/>
</dbReference>
<keyword evidence="2" id="KW-1185">Reference proteome</keyword>
<reference evidence="1" key="1">
    <citation type="submission" date="2021-03" db="EMBL/GenBank/DDBJ databases">
        <title>Evolutionary priming and transition to the ectomycorrhizal habit in an iconic lineage of mushroom-forming fungi: is preadaptation a requirement?</title>
        <authorList>
            <consortium name="DOE Joint Genome Institute"/>
            <person name="Looney B.P."/>
            <person name="Miyauchi S."/>
            <person name="Morin E."/>
            <person name="Drula E."/>
            <person name="Courty P.E."/>
            <person name="Chicoki N."/>
            <person name="Fauchery L."/>
            <person name="Kohler A."/>
            <person name="Kuo A."/>
            <person name="LaButti K."/>
            <person name="Pangilinan J."/>
            <person name="Lipzen A."/>
            <person name="Riley R."/>
            <person name="Andreopoulos W."/>
            <person name="He G."/>
            <person name="Johnson J."/>
            <person name="Barry K.W."/>
            <person name="Grigoriev I.V."/>
            <person name="Nagy L."/>
            <person name="Hibbett D."/>
            <person name="Henrissat B."/>
            <person name="Matheny P.B."/>
            <person name="Labbe J."/>
            <person name="Martin A.F."/>
        </authorList>
    </citation>
    <scope>NUCLEOTIDE SEQUENCE</scope>
    <source>
        <strain evidence="1">BPL698</strain>
    </source>
</reference>
<sequence>MSAPSTATATATPAPQQINVADLELPQLAEVKRQLEEELSHLTSSFAQLKQAQAKFRSCIESAKEVKPENEDKTVLVPLTSSLYVPGKLRDVENVIVDIGTGYYVQKTRAQAVKHYEGKIEYIKTNLDALQETIQKKQDNMSYLVNIIQSKLQHANKRD</sequence>
<evidence type="ECO:0000313" key="2">
    <source>
        <dbReference type="Proteomes" id="UP001207468"/>
    </source>
</evidence>
<evidence type="ECO:0000313" key="1">
    <source>
        <dbReference type="EMBL" id="KAI9461512.1"/>
    </source>
</evidence>